<dbReference type="Gene3D" id="3.40.630.30">
    <property type="match status" value="1"/>
</dbReference>
<dbReference type="Pfam" id="PF13302">
    <property type="entry name" value="Acetyltransf_3"/>
    <property type="match status" value="1"/>
</dbReference>
<dbReference type="PANTHER" id="PTHR43415">
    <property type="entry name" value="SPERMIDINE N(1)-ACETYLTRANSFERASE"/>
    <property type="match status" value="1"/>
</dbReference>
<dbReference type="SUPFAM" id="SSF55729">
    <property type="entry name" value="Acyl-CoA N-acyltransferases (Nat)"/>
    <property type="match status" value="1"/>
</dbReference>
<accession>A0AA46DBM4</accession>
<name>A0AA46DBM4_9BURK</name>
<feature type="domain" description="N-acetyltransferase" evidence="1">
    <location>
        <begin position="9"/>
        <end position="163"/>
    </location>
</feature>
<dbReference type="PANTHER" id="PTHR43415:SF3">
    <property type="entry name" value="GNAT-FAMILY ACETYLTRANSFERASE"/>
    <property type="match status" value="1"/>
</dbReference>
<dbReference type="EMBL" id="SLXF01000009">
    <property type="protein sequence ID" value="TCP04916.1"/>
    <property type="molecule type" value="Genomic_DNA"/>
</dbReference>
<dbReference type="GO" id="GO:0016747">
    <property type="term" value="F:acyltransferase activity, transferring groups other than amino-acyl groups"/>
    <property type="evidence" value="ECO:0007669"/>
    <property type="project" value="InterPro"/>
</dbReference>
<protein>
    <submittedName>
        <fullName evidence="2">UDP-4-amino-4, 6-dideoxy-N-acetyl-beta-L-altrosamine N-acetyltransferase</fullName>
    </submittedName>
</protein>
<proteinExistence type="predicted"/>
<dbReference type="InterPro" id="IPR000182">
    <property type="entry name" value="GNAT_dom"/>
</dbReference>
<sequence length="174" mass="20403">MNEPDVRYGRVRRMTREDLPRVLQWRNHPDVRRYMYTQHEITLEEHQAWFARNEHDPARHLLVYEDEWGGCGFVHFHAPGNARIAEWGFYLAPDAARGAGRRLGHAALDYGFSVAGFHKVWGEALAYNDRSIRFHESLGFRQEGVLRDQYFDGQAYHAIVRFGLLHHEWPGTST</sequence>
<evidence type="ECO:0000313" key="3">
    <source>
        <dbReference type="Proteomes" id="UP000294772"/>
    </source>
</evidence>
<dbReference type="InterPro" id="IPR016181">
    <property type="entry name" value="Acyl_CoA_acyltransferase"/>
</dbReference>
<dbReference type="AlphaFoldDB" id="A0AA46DBM4"/>
<reference evidence="2 3" key="1">
    <citation type="submission" date="2019-03" db="EMBL/GenBank/DDBJ databases">
        <title>Genomic Encyclopedia of Type Strains, Phase IV (KMG-IV): sequencing the most valuable type-strain genomes for metagenomic binning, comparative biology and taxonomic classification.</title>
        <authorList>
            <person name="Goeker M."/>
        </authorList>
    </citation>
    <scope>NUCLEOTIDE SEQUENCE [LARGE SCALE GENOMIC DNA]</scope>
    <source>
        <strain evidence="2 3">DSM 15264</strain>
    </source>
</reference>
<dbReference type="Proteomes" id="UP000294772">
    <property type="component" value="Unassembled WGS sequence"/>
</dbReference>
<evidence type="ECO:0000313" key="2">
    <source>
        <dbReference type="EMBL" id="TCP04916.1"/>
    </source>
</evidence>
<dbReference type="InterPro" id="IPR020036">
    <property type="entry name" value="PseH"/>
</dbReference>
<dbReference type="PROSITE" id="PS51186">
    <property type="entry name" value="GNAT"/>
    <property type="match status" value="1"/>
</dbReference>
<comment type="caution">
    <text evidence="2">The sequence shown here is derived from an EMBL/GenBank/DDBJ whole genome shotgun (WGS) entry which is preliminary data.</text>
</comment>
<evidence type="ECO:0000259" key="1">
    <source>
        <dbReference type="PROSITE" id="PS51186"/>
    </source>
</evidence>
<dbReference type="NCBIfam" id="TIGR03585">
    <property type="entry name" value="PseH"/>
    <property type="match status" value="1"/>
</dbReference>
<organism evidence="2 3">
    <name type="scientific">Caldimonas thermodepolymerans</name>
    <dbReference type="NCBI Taxonomy" id="215580"/>
    <lineage>
        <taxon>Bacteria</taxon>
        <taxon>Pseudomonadati</taxon>
        <taxon>Pseudomonadota</taxon>
        <taxon>Betaproteobacteria</taxon>
        <taxon>Burkholderiales</taxon>
        <taxon>Sphaerotilaceae</taxon>
        <taxon>Caldimonas</taxon>
    </lineage>
</organism>
<dbReference type="RefSeq" id="WP_243654615.1">
    <property type="nucleotide sequence ID" value="NZ_CALFFA010000041.1"/>
</dbReference>
<gene>
    <name evidence="2" type="ORF">EV676_1092</name>
</gene>